<dbReference type="AlphaFoldDB" id="A0A4S8KQG9"/>
<sequence length="113" mass="12564">MVKRTPGNREKISIAHMVSPVVGFQAGGDYYVLLSNPSDAQELLEKQAVLFSGRKAVVYAGKYRSNSKRMLLLPHGDALHKQELCLSLWFAPLHYNPIIIVKTDVKQPSTIAT</sequence>
<name>A0A4S8KQG9_DENBC</name>
<dbReference type="Gene3D" id="1.10.630.10">
    <property type="entry name" value="Cytochrome P450"/>
    <property type="match status" value="1"/>
</dbReference>
<reference evidence="1 2" key="1">
    <citation type="journal article" date="2019" name="Nat. Ecol. Evol.">
        <title>Megaphylogeny resolves global patterns of mushroom evolution.</title>
        <authorList>
            <person name="Varga T."/>
            <person name="Krizsan K."/>
            <person name="Foldi C."/>
            <person name="Dima B."/>
            <person name="Sanchez-Garcia M."/>
            <person name="Sanchez-Ramirez S."/>
            <person name="Szollosi G.J."/>
            <person name="Szarkandi J.G."/>
            <person name="Papp V."/>
            <person name="Albert L."/>
            <person name="Andreopoulos W."/>
            <person name="Angelini C."/>
            <person name="Antonin V."/>
            <person name="Barry K.W."/>
            <person name="Bougher N.L."/>
            <person name="Buchanan P."/>
            <person name="Buyck B."/>
            <person name="Bense V."/>
            <person name="Catcheside P."/>
            <person name="Chovatia M."/>
            <person name="Cooper J."/>
            <person name="Damon W."/>
            <person name="Desjardin D."/>
            <person name="Finy P."/>
            <person name="Geml J."/>
            <person name="Haridas S."/>
            <person name="Hughes K."/>
            <person name="Justo A."/>
            <person name="Karasinski D."/>
            <person name="Kautmanova I."/>
            <person name="Kiss B."/>
            <person name="Kocsube S."/>
            <person name="Kotiranta H."/>
            <person name="LaButti K.M."/>
            <person name="Lechner B.E."/>
            <person name="Liimatainen K."/>
            <person name="Lipzen A."/>
            <person name="Lukacs Z."/>
            <person name="Mihaltcheva S."/>
            <person name="Morgado L.N."/>
            <person name="Niskanen T."/>
            <person name="Noordeloos M.E."/>
            <person name="Ohm R.A."/>
            <person name="Ortiz-Santana B."/>
            <person name="Ovrebo C."/>
            <person name="Racz N."/>
            <person name="Riley R."/>
            <person name="Savchenko A."/>
            <person name="Shiryaev A."/>
            <person name="Soop K."/>
            <person name="Spirin V."/>
            <person name="Szebenyi C."/>
            <person name="Tomsovsky M."/>
            <person name="Tulloss R.E."/>
            <person name="Uehling J."/>
            <person name="Grigoriev I.V."/>
            <person name="Vagvolgyi C."/>
            <person name="Papp T."/>
            <person name="Martin F.M."/>
            <person name="Miettinen O."/>
            <person name="Hibbett D.S."/>
            <person name="Nagy L.G."/>
        </authorList>
    </citation>
    <scope>NUCLEOTIDE SEQUENCE [LARGE SCALE GENOMIC DNA]</scope>
    <source>
        <strain evidence="1 2">CBS 962.96</strain>
    </source>
</reference>
<protein>
    <submittedName>
        <fullName evidence="1">Uncharacterized protein</fullName>
    </submittedName>
</protein>
<dbReference type="OrthoDB" id="1055148at2759"/>
<dbReference type="GO" id="GO:0005506">
    <property type="term" value="F:iron ion binding"/>
    <property type="evidence" value="ECO:0007669"/>
    <property type="project" value="InterPro"/>
</dbReference>
<keyword evidence="2" id="KW-1185">Reference proteome</keyword>
<dbReference type="InterPro" id="IPR036396">
    <property type="entry name" value="Cyt_P450_sf"/>
</dbReference>
<accession>A0A4S8KQG9</accession>
<dbReference type="GO" id="GO:0020037">
    <property type="term" value="F:heme binding"/>
    <property type="evidence" value="ECO:0007669"/>
    <property type="project" value="InterPro"/>
</dbReference>
<gene>
    <name evidence="1" type="ORF">K435DRAFT_877270</name>
</gene>
<dbReference type="EMBL" id="ML180314">
    <property type="protein sequence ID" value="THU77890.1"/>
    <property type="molecule type" value="Genomic_DNA"/>
</dbReference>
<dbReference type="GO" id="GO:0016705">
    <property type="term" value="F:oxidoreductase activity, acting on paired donors, with incorporation or reduction of molecular oxygen"/>
    <property type="evidence" value="ECO:0007669"/>
    <property type="project" value="InterPro"/>
</dbReference>
<evidence type="ECO:0000313" key="2">
    <source>
        <dbReference type="Proteomes" id="UP000297245"/>
    </source>
</evidence>
<dbReference type="Proteomes" id="UP000297245">
    <property type="component" value="Unassembled WGS sequence"/>
</dbReference>
<dbReference type="GO" id="GO:0004497">
    <property type="term" value="F:monooxygenase activity"/>
    <property type="evidence" value="ECO:0007669"/>
    <property type="project" value="InterPro"/>
</dbReference>
<organism evidence="1 2">
    <name type="scientific">Dendrothele bispora (strain CBS 962.96)</name>
    <dbReference type="NCBI Taxonomy" id="1314807"/>
    <lineage>
        <taxon>Eukaryota</taxon>
        <taxon>Fungi</taxon>
        <taxon>Dikarya</taxon>
        <taxon>Basidiomycota</taxon>
        <taxon>Agaricomycotina</taxon>
        <taxon>Agaricomycetes</taxon>
        <taxon>Agaricomycetidae</taxon>
        <taxon>Agaricales</taxon>
        <taxon>Agaricales incertae sedis</taxon>
        <taxon>Dendrothele</taxon>
    </lineage>
</organism>
<proteinExistence type="predicted"/>
<evidence type="ECO:0000313" key="1">
    <source>
        <dbReference type="EMBL" id="THU77890.1"/>
    </source>
</evidence>